<evidence type="ECO:0000313" key="2">
    <source>
        <dbReference type="Proteomes" id="UP000198606"/>
    </source>
</evidence>
<proteinExistence type="predicted"/>
<gene>
    <name evidence="1" type="ORF">SAMN05216588_10478</name>
</gene>
<dbReference type="SUPFAM" id="SSF55604">
    <property type="entry name" value="Glucose permease domain IIB"/>
    <property type="match status" value="1"/>
</dbReference>
<accession>A0A1G8BKW7</accession>
<dbReference type="RefSeq" id="WP_084303940.1">
    <property type="nucleotide sequence ID" value="NZ_FNDG01000004.1"/>
</dbReference>
<organism evidence="1 2">
    <name type="scientific">Phytopseudomonas flavescens</name>
    <dbReference type="NCBI Taxonomy" id="29435"/>
    <lineage>
        <taxon>Bacteria</taxon>
        <taxon>Pseudomonadati</taxon>
        <taxon>Pseudomonadota</taxon>
        <taxon>Gammaproteobacteria</taxon>
        <taxon>Pseudomonadales</taxon>
        <taxon>Pseudomonadaceae</taxon>
        <taxon>Phytopseudomonas</taxon>
    </lineage>
</organism>
<name>A0A1G8BKW7_9GAMM</name>
<evidence type="ECO:0000313" key="1">
    <source>
        <dbReference type="EMBL" id="SDH33758.1"/>
    </source>
</evidence>
<keyword evidence="1" id="KW-0808">Transferase</keyword>
<dbReference type="EMBL" id="FNDG01000004">
    <property type="protein sequence ID" value="SDH33758.1"/>
    <property type="molecule type" value="Genomic_DNA"/>
</dbReference>
<dbReference type="Gene3D" id="3.30.1360.60">
    <property type="entry name" value="Glucose permease domain IIB"/>
    <property type="match status" value="1"/>
</dbReference>
<sequence length="102" mass="10857">MFNKLQSAFWKALTPDLVPDEPKVTTAPDTLLPASVVEALGGEKNLASQQRVAITRIRVQLRDAAQLDQAALEASGMPAVMVLDKGVVHVLTPVEVPLAETG</sequence>
<dbReference type="GO" id="GO:0009401">
    <property type="term" value="P:phosphoenolpyruvate-dependent sugar phosphotransferase system"/>
    <property type="evidence" value="ECO:0007669"/>
    <property type="project" value="InterPro"/>
</dbReference>
<dbReference type="Proteomes" id="UP000198606">
    <property type="component" value="Unassembled WGS sequence"/>
</dbReference>
<dbReference type="GO" id="GO:0008982">
    <property type="term" value="F:protein-N(PI)-phosphohistidine-sugar phosphotransferase activity"/>
    <property type="evidence" value="ECO:0007669"/>
    <property type="project" value="InterPro"/>
</dbReference>
<reference evidence="1 2" key="1">
    <citation type="submission" date="2016-10" db="EMBL/GenBank/DDBJ databases">
        <authorList>
            <person name="de Groot N.N."/>
        </authorList>
    </citation>
    <scope>NUCLEOTIDE SEQUENCE [LARGE SCALE GENOMIC DNA]</scope>
    <source>
        <strain evidence="1 2">LMG 18387</strain>
    </source>
</reference>
<dbReference type="AlphaFoldDB" id="A0A1G8BKW7"/>
<dbReference type="InterPro" id="IPR036878">
    <property type="entry name" value="Glu_permease_IIB"/>
</dbReference>
<dbReference type="STRING" id="29435.SAMN05216588_10478"/>
<protein>
    <submittedName>
        <fullName evidence="1">Phosphotransferase system, EIIB</fullName>
    </submittedName>
</protein>